<dbReference type="SUPFAM" id="SSF46785">
    <property type="entry name" value="Winged helix' DNA-binding domain"/>
    <property type="match status" value="1"/>
</dbReference>
<keyword evidence="2" id="KW-0663">Pyridoxal phosphate</keyword>
<dbReference type="SUPFAM" id="SSF53383">
    <property type="entry name" value="PLP-dependent transferases"/>
    <property type="match status" value="1"/>
</dbReference>
<gene>
    <name evidence="7" type="ORF">QQ020_00280</name>
</gene>
<evidence type="ECO:0000313" key="7">
    <source>
        <dbReference type="EMBL" id="MDN5210451.1"/>
    </source>
</evidence>
<dbReference type="PRINTS" id="PR00035">
    <property type="entry name" value="HTHGNTR"/>
</dbReference>
<evidence type="ECO:0000256" key="3">
    <source>
        <dbReference type="ARBA" id="ARBA00023015"/>
    </source>
</evidence>
<dbReference type="InterPro" id="IPR000524">
    <property type="entry name" value="Tscrpt_reg_HTH_GntR"/>
</dbReference>
<dbReference type="CDD" id="cd07377">
    <property type="entry name" value="WHTH_GntR"/>
    <property type="match status" value="1"/>
</dbReference>
<proteinExistence type="inferred from homology"/>
<dbReference type="PANTHER" id="PTHR46577">
    <property type="entry name" value="HTH-TYPE TRANSCRIPTIONAL REGULATORY PROTEIN GABR"/>
    <property type="match status" value="1"/>
</dbReference>
<sequence>MLRPWDLQININLLDSKAVYLQIADAIIEAVKNRKLQPGDALPGSRKLAGQLKVNRNTVVKALDILLAEGWLEAQERKGIFVAALKAHDPYQKRQIVLASRSNKDQALTAKPDIVFDDGLPDSRLAPIKALAMAYRQIFNRKARWQMMGYSHALGDLGFRNAVVKMLNHKRGMGIAAENLCLTRGSQMALYLAVQCLLEKGDAIIIENPGYMPAWRAFENAGAELLPVSVEADGINLHEIQAYLKSGKKIKALYTTPHHHFPTTVSLSLQKRLELIQLSNTYGFTIIEDDYDHEFHFGARPLLPIGSLAPVENYIYVGTFSKIVSPALRIGYLASGEHFIDKVAELRQIIDVQGDNIMEQAVLELINDGSIRKHLNKATQTYHKKRDFFDQVIRQNLGDKVSYKRPEGGLAFWLMPRKKIDTYQLAEDLKKKNVQILTPDKFSFSDPIMGLRLGYASLSEEKLEEGIGAIARLL</sequence>
<dbReference type="InterPro" id="IPR015421">
    <property type="entry name" value="PyrdxlP-dep_Trfase_major"/>
</dbReference>
<keyword evidence="5" id="KW-0804">Transcription</keyword>
<keyword evidence="3" id="KW-0805">Transcription regulation</keyword>
<organism evidence="7 8">
    <name type="scientific">Agaribacillus aureus</name>
    <dbReference type="NCBI Taxonomy" id="3051825"/>
    <lineage>
        <taxon>Bacteria</taxon>
        <taxon>Pseudomonadati</taxon>
        <taxon>Bacteroidota</taxon>
        <taxon>Cytophagia</taxon>
        <taxon>Cytophagales</taxon>
        <taxon>Splendidivirgaceae</taxon>
        <taxon>Agaribacillus</taxon>
    </lineage>
</organism>
<name>A0ABT8KZK7_9BACT</name>
<evidence type="ECO:0000256" key="4">
    <source>
        <dbReference type="ARBA" id="ARBA00023125"/>
    </source>
</evidence>
<dbReference type="SMART" id="SM00345">
    <property type="entry name" value="HTH_GNTR"/>
    <property type="match status" value="1"/>
</dbReference>
<dbReference type="PROSITE" id="PS50949">
    <property type="entry name" value="HTH_GNTR"/>
    <property type="match status" value="1"/>
</dbReference>
<dbReference type="Pfam" id="PF00155">
    <property type="entry name" value="Aminotran_1_2"/>
    <property type="match status" value="1"/>
</dbReference>
<dbReference type="Pfam" id="PF00392">
    <property type="entry name" value="GntR"/>
    <property type="match status" value="1"/>
</dbReference>
<feature type="domain" description="HTH gntR-type" evidence="6">
    <location>
        <begin position="17"/>
        <end position="85"/>
    </location>
</feature>
<keyword evidence="4" id="KW-0238">DNA-binding</keyword>
<protein>
    <submittedName>
        <fullName evidence="7">PLP-dependent aminotransferase family protein</fullName>
    </submittedName>
</protein>
<dbReference type="GO" id="GO:0008483">
    <property type="term" value="F:transaminase activity"/>
    <property type="evidence" value="ECO:0007669"/>
    <property type="project" value="UniProtKB-KW"/>
</dbReference>
<dbReference type="InterPro" id="IPR051446">
    <property type="entry name" value="HTH_trans_reg/aminotransferase"/>
</dbReference>
<comment type="caution">
    <text evidence="7">The sequence shown here is derived from an EMBL/GenBank/DDBJ whole genome shotgun (WGS) entry which is preliminary data.</text>
</comment>
<evidence type="ECO:0000313" key="8">
    <source>
        <dbReference type="Proteomes" id="UP001172083"/>
    </source>
</evidence>
<dbReference type="InterPro" id="IPR036390">
    <property type="entry name" value="WH_DNA-bd_sf"/>
</dbReference>
<accession>A0ABT8KZK7</accession>
<dbReference type="RefSeq" id="WP_346755795.1">
    <property type="nucleotide sequence ID" value="NZ_JAUJEB010000001.1"/>
</dbReference>
<keyword evidence="7" id="KW-0808">Transferase</keyword>
<dbReference type="Gene3D" id="1.10.10.10">
    <property type="entry name" value="Winged helix-like DNA-binding domain superfamily/Winged helix DNA-binding domain"/>
    <property type="match status" value="1"/>
</dbReference>
<keyword evidence="7" id="KW-0032">Aminotransferase</keyword>
<dbReference type="Gene3D" id="3.40.640.10">
    <property type="entry name" value="Type I PLP-dependent aspartate aminotransferase-like (Major domain)"/>
    <property type="match status" value="1"/>
</dbReference>
<dbReference type="Proteomes" id="UP001172083">
    <property type="component" value="Unassembled WGS sequence"/>
</dbReference>
<dbReference type="InterPro" id="IPR015424">
    <property type="entry name" value="PyrdxlP-dep_Trfase"/>
</dbReference>
<dbReference type="InterPro" id="IPR004839">
    <property type="entry name" value="Aminotransferase_I/II_large"/>
</dbReference>
<dbReference type="EMBL" id="JAUJEB010000001">
    <property type="protein sequence ID" value="MDN5210451.1"/>
    <property type="molecule type" value="Genomic_DNA"/>
</dbReference>
<dbReference type="InterPro" id="IPR036388">
    <property type="entry name" value="WH-like_DNA-bd_sf"/>
</dbReference>
<dbReference type="CDD" id="cd00609">
    <property type="entry name" value="AAT_like"/>
    <property type="match status" value="1"/>
</dbReference>
<reference evidence="7" key="1">
    <citation type="submission" date="2023-06" db="EMBL/GenBank/DDBJ databases">
        <title>Genomic of Agaribacillus aureum.</title>
        <authorList>
            <person name="Wang G."/>
        </authorList>
    </citation>
    <scope>NUCLEOTIDE SEQUENCE</scope>
    <source>
        <strain evidence="7">BMA12</strain>
    </source>
</reference>
<dbReference type="PANTHER" id="PTHR46577:SF1">
    <property type="entry name" value="HTH-TYPE TRANSCRIPTIONAL REGULATORY PROTEIN GABR"/>
    <property type="match status" value="1"/>
</dbReference>
<evidence type="ECO:0000256" key="2">
    <source>
        <dbReference type="ARBA" id="ARBA00022898"/>
    </source>
</evidence>
<evidence type="ECO:0000256" key="5">
    <source>
        <dbReference type="ARBA" id="ARBA00023163"/>
    </source>
</evidence>
<evidence type="ECO:0000256" key="1">
    <source>
        <dbReference type="ARBA" id="ARBA00005384"/>
    </source>
</evidence>
<keyword evidence="8" id="KW-1185">Reference proteome</keyword>
<comment type="similarity">
    <text evidence="1">In the C-terminal section; belongs to the class-I pyridoxal-phosphate-dependent aminotransferase family.</text>
</comment>
<evidence type="ECO:0000259" key="6">
    <source>
        <dbReference type="PROSITE" id="PS50949"/>
    </source>
</evidence>